<dbReference type="OrthoDB" id="21458at2759"/>
<dbReference type="Proteomes" id="UP000281553">
    <property type="component" value="Unassembled WGS sequence"/>
</dbReference>
<dbReference type="InterPro" id="IPR029454">
    <property type="entry name" value="ODR-4-like"/>
</dbReference>
<protein>
    <submittedName>
        <fullName evidence="1">Uncharacterized protein</fullName>
    </submittedName>
</protein>
<dbReference type="Pfam" id="PF14778">
    <property type="entry name" value="ODR4-like"/>
    <property type="match status" value="1"/>
</dbReference>
<dbReference type="EMBL" id="UYRU01047621">
    <property type="protein sequence ID" value="VDN09710.1"/>
    <property type="molecule type" value="Genomic_DNA"/>
</dbReference>
<name>A0A3P7L8D5_DIBLA</name>
<gene>
    <name evidence="1" type="ORF">DILT_LOCUS5541</name>
</gene>
<keyword evidence="2" id="KW-1185">Reference proteome</keyword>
<organism evidence="1 2">
    <name type="scientific">Dibothriocephalus latus</name>
    <name type="common">Fish tapeworm</name>
    <name type="synonym">Diphyllobothrium latum</name>
    <dbReference type="NCBI Taxonomy" id="60516"/>
    <lineage>
        <taxon>Eukaryota</taxon>
        <taxon>Metazoa</taxon>
        <taxon>Spiralia</taxon>
        <taxon>Lophotrochozoa</taxon>
        <taxon>Platyhelminthes</taxon>
        <taxon>Cestoda</taxon>
        <taxon>Eucestoda</taxon>
        <taxon>Diphyllobothriidea</taxon>
        <taxon>Diphyllobothriidae</taxon>
        <taxon>Dibothriocephalus</taxon>
    </lineage>
</organism>
<accession>A0A3P7L8D5</accession>
<evidence type="ECO:0000313" key="1">
    <source>
        <dbReference type="EMBL" id="VDN09710.1"/>
    </source>
</evidence>
<evidence type="ECO:0000313" key="2">
    <source>
        <dbReference type="Proteomes" id="UP000281553"/>
    </source>
</evidence>
<sequence>MIKSISIEQKFYDRCCSQPSPCPGIILGGLNKDEECIFFLLTATGQECTELTANKSIDTIDADKLRDQCKKISRMLPAGIHISGLYFSGTADGKSQSENYIKKDFFRPVDVKVKPIIDRWRAIKTYITLSIETNLPSERQQETIMEQLKVCMHCTFLRAIIATF</sequence>
<reference evidence="1 2" key="1">
    <citation type="submission" date="2018-11" db="EMBL/GenBank/DDBJ databases">
        <authorList>
            <consortium name="Pathogen Informatics"/>
        </authorList>
    </citation>
    <scope>NUCLEOTIDE SEQUENCE [LARGE SCALE GENOMIC DNA]</scope>
</reference>
<dbReference type="AlphaFoldDB" id="A0A3P7L8D5"/>
<proteinExistence type="predicted"/>